<dbReference type="EMBL" id="BAABIW010000011">
    <property type="protein sequence ID" value="GAA5024493.1"/>
    <property type="molecule type" value="Genomic_DNA"/>
</dbReference>
<feature type="region of interest" description="Disordered" evidence="10">
    <location>
        <begin position="1"/>
        <end position="72"/>
    </location>
</feature>
<dbReference type="PROSITE" id="PS00065">
    <property type="entry name" value="D_2_HYDROXYACID_DH_1"/>
    <property type="match status" value="1"/>
</dbReference>
<sequence>MAAGVPIGTPAARACGAGPATRPRWARDAPARRPARPAGAVALDSPTAPDAPPASHATQARTAPREEGDPPVRKPVVVIAEELSPATLEALGPDFEVRAVDGADRAALLPALADADALLIRSATQVDAEALAAAPRLRVVARAGVGLDNVDVEAATRAGVMVVNAPTSNITSAAELAIGLILASARNIAAANQSLKAGEWRRSAYAGVELLDKTLGVVGLGRIGALVAERLRAFGMTVIAYDPYAAPARAGQLGARLVGLDELLERSDFITVHLPRTPETVGLIGEEALARVKPTVRIVNAARGGIVDEDALERAIAEGRVAGAGLDVFATEPTTRSPLFAHESVVVTPHLGASTVEAQEKAGLAVARSVRLALGGELVPDAVNVSTGGIAEEARPGIPLVEKLGRVFTALAGAVPAQLDVDVRGEVTAHDVDVWKLVALKGLFTDVVEDPVTYVNAPALAEQRGCVVRLVTDPDGGDFRSVITLRGTLADGTVVSVSGTLTGPKGVEKLVGVSGYDLEVPLSEHMLVFEYSDRPGVIGGVGRLLGDADINIGGMQVSRQRDRAIGVINVDSAVPAALAARLAQVVEARTFSVVDLRD</sequence>
<feature type="compositionally biased region" description="Low complexity" evidence="10">
    <location>
        <begin position="36"/>
        <end position="58"/>
    </location>
</feature>
<dbReference type="PANTHER" id="PTHR42938:SF47">
    <property type="entry name" value="HYDROXYPYRUVATE REDUCTASE"/>
    <property type="match status" value="1"/>
</dbReference>
<evidence type="ECO:0000256" key="6">
    <source>
        <dbReference type="ARBA" id="ARBA00023027"/>
    </source>
</evidence>
<dbReference type="PROSITE" id="PS00670">
    <property type="entry name" value="D_2_HYDROXYACID_DH_2"/>
    <property type="match status" value="1"/>
</dbReference>
<evidence type="ECO:0000256" key="10">
    <source>
        <dbReference type="SAM" id="MobiDB-lite"/>
    </source>
</evidence>
<dbReference type="CDD" id="cd04902">
    <property type="entry name" value="ACT_3PGDH-xct"/>
    <property type="match status" value="1"/>
</dbReference>
<evidence type="ECO:0000256" key="3">
    <source>
        <dbReference type="ARBA" id="ARBA00005854"/>
    </source>
</evidence>
<dbReference type="InterPro" id="IPR036291">
    <property type="entry name" value="NAD(P)-bd_dom_sf"/>
</dbReference>
<dbReference type="PROSITE" id="PS00671">
    <property type="entry name" value="D_2_HYDROXYACID_DH_3"/>
    <property type="match status" value="1"/>
</dbReference>
<feature type="domain" description="ACT" evidence="11">
    <location>
        <begin position="526"/>
        <end position="598"/>
    </location>
</feature>
<evidence type="ECO:0000256" key="5">
    <source>
        <dbReference type="ARBA" id="ARBA00023002"/>
    </source>
</evidence>
<feature type="compositionally biased region" description="Basic and acidic residues" evidence="10">
    <location>
        <begin position="63"/>
        <end position="72"/>
    </location>
</feature>
<evidence type="ECO:0000259" key="11">
    <source>
        <dbReference type="PROSITE" id="PS51671"/>
    </source>
</evidence>
<keyword evidence="9" id="KW-0718">Serine biosynthesis</keyword>
<keyword evidence="5 9" id="KW-0560">Oxidoreductase</keyword>
<dbReference type="InterPro" id="IPR045865">
    <property type="entry name" value="ACT-like_dom_sf"/>
</dbReference>
<evidence type="ECO:0000313" key="13">
    <source>
        <dbReference type="Proteomes" id="UP001500427"/>
    </source>
</evidence>
<dbReference type="Gene3D" id="3.30.1330.90">
    <property type="entry name" value="D-3-phosphoglycerate dehydrogenase, domain 3"/>
    <property type="match status" value="1"/>
</dbReference>
<keyword evidence="9" id="KW-0028">Amino-acid biosynthesis</keyword>
<dbReference type="InterPro" id="IPR006140">
    <property type="entry name" value="D-isomer_DH_NAD-bd"/>
</dbReference>
<dbReference type="SUPFAM" id="SSF51735">
    <property type="entry name" value="NAD(P)-binding Rossmann-fold domains"/>
    <property type="match status" value="1"/>
</dbReference>
<comment type="similarity">
    <text evidence="3 9">Belongs to the D-isomer specific 2-hydroxyacid dehydrogenase family.</text>
</comment>
<dbReference type="Gene3D" id="3.30.70.260">
    <property type="match status" value="1"/>
</dbReference>
<comment type="catalytic activity">
    <reaction evidence="8 9">
        <text>(2R)-3-phosphoglycerate + NAD(+) = 3-phosphooxypyruvate + NADH + H(+)</text>
        <dbReference type="Rhea" id="RHEA:12641"/>
        <dbReference type="ChEBI" id="CHEBI:15378"/>
        <dbReference type="ChEBI" id="CHEBI:18110"/>
        <dbReference type="ChEBI" id="CHEBI:57540"/>
        <dbReference type="ChEBI" id="CHEBI:57945"/>
        <dbReference type="ChEBI" id="CHEBI:58272"/>
        <dbReference type="EC" id="1.1.1.95"/>
    </reaction>
</comment>
<gene>
    <name evidence="12" type="primary">serA_1</name>
    <name evidence="12" type="ORF">GCM10023258_16580</name>
</gene>
<organism evidence="12 13">
    <name type="scientific">Terrabacter aeriphilus</name>
    <dbReference type="NCBI Taxonomy" id="515662"/>
    <lineage>
        <taxon>Bacteria</taxon>
        <taxon>Bacillati</taxon>
        <taxon>Actinomycetota</taxon>
        <taxon>Actinomycetes</taxon>
        <taxon>Micrococcales</taxon>
        <taxon>Intrasporangiaceae</taxon>
        <taxon>Terrabacter</taxon>
    </lineage>
</organism>
<dbReference type="Gene3D" id="3.40.50.720">
    <property type="entry name" value="NAD(P)-binding Rossmann-like Domain"/>
    <property type="match status" value="2"/>
</dbReference>
<dbReference type="Pfam" id="PF19304">
    <property type="entry name" value="PGDH_inter"/>
    <property type="match status" value="1"/>
</dbReference>
<dbReference type="PROSITE" id="PS51671">
    <property type="entry name" value="ACT"/>
    <property type="match status" value="1"/>
</dbReference>
<dbReference type="InterPro" id="IPR029752">
    <property type="entry name" value="D-isomer_DH_CS1"/>
</dbReference>
<dbReference type="Proteomes" id="UP001500427">
    <property type="component" value="Unassembled WGS sequence"/>
</dbReference>
<evidence type="ECO:0000256" key="4">
    <source>
        <dbReference type="ARBA" id="ARBA00021582"/>
    </source>
</evidence>
<dbReference type="PANTHER" id="PTHR42938">
    <property type="entry name" value="FORMATE DEHYDROGENASE 1"/>
    <property type="match status" value="1"/>
</dbReference>
<dbReference type="InterPro" id="IPR002912">
    <property type="entry name" value="ACT_dom"/>
</dbReference>
<evidence type="ECO:0000256" key="8">
    <source>
        <dbReference type="ARBA" id="ARBA00048731"/>
    </source>
</evidence>
<keyword evidence="13" id="KW-1185">Reference proteome</keyword>
<proteinExistence type="inferred from homology"/>
<name>A0ABP9JBI3_9MICO</name>
<evidence type="ECO:0000256" key="1">
    <source>
        <dbReference type="ARBA" id="ARBA00003800"/>
    </source>
</evidence>
<dbReference type="SUPFAM" id="SSF52283">
    <property type="entry name" value="Formate/glycerate dehydrogenase catalytic domain-like"/>
    <property type="match status" value="1"/>
</dbReference>
<dbReference type="SUPFAM" id="SSF55021">
    <property type="entry name" value="ACT-like"/>
    <property type="match status" value="1"/>
</dbReference>
<dbReference type="Pfam" id="PF01842">
    <property type="entry name" value="ACT"/>
    <property type="match status" value="1"/>
</dbReference>
<dbReference type="SUPFAM" id="SSF143548">
    <property type="entry name" value="Serine metabolism enzymes domain"/>
    <property type="match status" value="1"/>
</dbReference>
<dbReference type="CDD" id="cd12173">
    <property type="entry name" value="PGDH_4"/>
    <property type="match status" value="1"/>
</dbReference>
<keyword evidence="6 9" id="KW-0520">NAD</keyword>
<dbReference type="Pfam" id="PF02826">
    <property type="entry name" value="2-Hacid_dh_C"/>
    <property type="match status" value="1"/>
</dbReference>
<comment type="pathway">
    <text evidence="2 9">Amino-acid biosynthesis; L-serine biosynthesis; L-serine from 3-phospho-D-glycerate: step 1/3.</text>
</comment>
<dbReference type="Pfam" id="PF00389">
    <property type="entry name" value="2-Hacid_dh"/>
    <property type="match status" value="1"/>
</dbReference>
<comment type="function">
    <text evidence="1">Catalyzes the reversible oxidation of 3-phospho-D-glycerate to 3-phosphonooxypyruvate, the first step of the phosphorylated L-serine biosynthesis pathway. Also catalyzes the reversible oxidation of 2-hydroxyglutarate to 2-oxoglutarate.</text>
</comment>
<evidence type="ECO:0000256" key="2">
    <source>
        <dbReference type="ARBA" id="ARBA00005216"/>
    </source>
</evidence>
<dbReference type="InterPro" id="IPR045626">
    <property type="entry name" value="PGDH_ASB_dom"/>
</dbReference>
<dbReference type="InterPro" id="IPR029753">
    <property type="entry name" value="D-isomer_DH_CS"/>
</dbReference>
<comment type="caution">
    <text evidence="12">The sequence shown here is derived from an EMBL/GenBank/DDBJ whole genome shotgun (WGS) entry which is preliminary data.</text>
</comment>
<evidence type="ECO:0000256" key="9">
    <source>
        <dbReference type="RuleBase" id="RU363003"/>
    </source>
</evidence>
<dbReference type="InterPro" id="IPR029009">
    <property type="entry name" value="ASB_dom_sf"/>
</dbReference>
<dbReference type="EC" id="1.1.1.95" evidence="9"/>
<dbReference type="InterPro" id="IPR006236">
    <property type="entry name" value="PGDH"/>
</dbReference>
<evidence type="ECO:0000256" key="7">
    <source>
        <dbReference type="ARBA" id="ARBA00048126"/>
    </source>
</evidence>
<dbReference type="InterPro" id="IPR006139">
    <property type="entry name" value="D-isomer_2_OHA_DH_cat_dom"/>
</dbReference>
<reference evidence="13" key="1">
    <citation type="journal article" date="2019" name="Int. J. Syst. Evol. Microbiol.">
        <title>The Global Catalogue of Microorganisms (GCM) 10K type strain sequencing project: providing services to taxonomists for standard genome sequencing and annotation.</title>
        <authorList>
            <consortium name="The Broad Institute Genomics Platform"/>
            <consortium name="The Broad Institute Genome Sequencing Center for Infectious Disease"/>
            <person name="Wu L."/>
            <person name="Ma J."/>
        </authorList>
    </citation>
    <scope>NUCLEOTIDE SEQUENCE [LARGE SCALE GENOMIC DNA]</scope>
    <source>
        <strain evidence="13">JCM 17687</strain>
    </source>
</reference>
<dbReference type="NCBIfam" id="TIGR01327">
    <property type="entry name" value="PGDH"/>
    <property type="match status" value="1"/>
</dbReference>
<protein>
    <recommendedName>
        <fullName evidence="4 9">D-3-phosphoglycerate dehydrogenase</fullName>
        <ecNumber evidence="9">1.1.1.95</ecNumber>
    </recommendedName>
</protein>
<evidence type="ECO:0000313" key="12">
    <source>
        <dbReference type="EMBL" id="GAA5024493.1"/>
    </source>
</evidence>
<comment type="catalytic activity">
    <reaction evidence="7">
        <text>(R)-2-hydroxyglutarate + NAD(+) = 2-oxoglutarate + NADH + H(+)</text>
        <dbReference type="Rhea" id="RHEA:49612"/>
        <dbReference type="ChEBI" id="CHEBI:15378"/>
        <dbReference type="ChEBI" id="CHEBI:15801"/>
        <dbReference type="ChEBI" id="CHEBI:16810"/>
        <dbReference type="ChEBI" id="CHEBI:57540"/>
        <dbReference type="ChEBI" id="CHEBI:57945"/>
        <dbReference type="EC" id="1.1.1.399"/>
    </reaction>
</comment>
<accession>A0ABP9JBI3</accession>